<evidence type="ECO:0000313" key="2">
    <source>
        <dbReference type="Proteomes" id="UP001204061"/>
    </source>
</evidence>
<proteinExistence type="predicted"/>
<comment type="caution">
    <text evidence="1">The sequence shown here is derived from an EMBL/GenBank/DDBJ whole genome shotgun (WGS) entry which is preliminary data.</text>
</comment>
<reference evidence="1" key="1">
    <citation type="submission" date="2022-08" db="EMBL/GenBank/DDBJ databases">
        <title>A global survey of hypervirulent Aeromonas hydrophila identified this emerging pathogen in farmed fish in the lower Mekong River basin.</title>
        <authorList>
            <person name="Xu T."/>
            <person name="Rasmussen-Ivey C.R."/>
            <person name="Moen F.S."/>
            <person name="Fernandez Bravo A."/>
            <person name="Lamy B."/>
            <person name="Beaz-Hidalgo R."/>
            <person name="Khan C.D."/>
            <person name="Castro Escarpulli G."/>
            <person name="Yasin I.S.M."/>
            <person name="Figueras M.J."/>
            <person name="Azzam Sayuti M."/>
            <person name="Karim M.M."/>
            <person name="Alam K.M."/>
            <person name="Le T.T.T."/>
            <person name="Thao N.H.P."/>
            <person name="Addo S."/>
            <person name="Duodu S."/>
            <person name="Ali S."/>
            <person name="Mey S."/>
            <person name="Somony T."/>
            <person name="Liles M.R."/>
        </authorList>
    </citation>
    <scope>NUCLEOTIDE SEQUENCE</scope>
    <source>
        <strain evidence="1">0.14</strain>
    </source>
</reference>
<organism evidence="1 2">
    <name type="scientific">Aeromonas veronii</name>
    <dbReference type="NCBI Taxonomy" id="654"/>
    <lineage>
        <taxon>Bacteria</taxon>
        <taxon>Pseudomonadati</taxon>
        <taxon>Pseudomonadota</taxon>
        <taxon>Gammaproteobacteria</taxon>
        <taxon>Aeromonadales</taxon>
        <taxon>Aeromonadaceae</taxon>
        <taxon>Aeromonas</taxon>
    </lineage>
</organism>
<dbReference type="AlphaFoldDB" id="A0AAW5MN03"/>
<protein>
    <submittedName>
        <fullName evidence="1">Uncharacterized protein</fullName>
    </submittedName>
</protein>
<dbReference type="Proteomes" id="UP001204061">
    <property type="component" value="Unassembled WGS sequence"/>
</dbReference>
<name>A0AAW5MN03_AERVE</name>
<dbReference type="RefSeq" id="WP_257726249.1">
    <property type="nucleotide sequence ID" value="NZ_JANLFC010000115.1"/>
</dbReference>
<gene>
    <name evidence="1" type="ORF">NS965_22805</name>
</gene>
<sequence>MTWQAGASKYSQSSVNLLHPGQQVISTINQAEQVLAAKLTISDTGLILKARALNVAIGTPDVILNGKTLTTTYQMLPITENYYLGYQQHPQQVRSLIESGYELIAYWRS</sequence>
<evidence type="ECO:0000313" key="1">
    <source>
        <dbReference type="EMBL" id="MCR4451221.1"/>
    </source>
</evidence>
<dbReference type="EMBL" id="JANLFC010000115">
    <property type="protein sequence ID" value="MCR4451221.1"/>
    <property type="molecule type" value="Genomic_DNA"/>
</dbReference>
<accession>A0AAW5MN03</accession>